<keyword evidence="1" id="KW-1133">Transmembrane helix</keyword>
<keyword evidence="1" id="KW-0812">Transmembrane</keyword>
<proteinExistence type="predicted"/>
<dbReference type="AlphaFoldDB" id="A0A363NS69"/>
<protein>
    <submittedName>
        <fullName evidence="2">Uncharacterized protein</fullName>
    </submittedName>
</protein>
<sequence>MHHTLNIYNKNLIEIITFQAKMKYIQQKAEHHTFPTSLFISTLLHILIDNKTSLNLICYQLLIFILKNIINAFCTRNKKTTQTAEHQYI</sequence>
<keyword evidence="1" id="KW-0472">Membrane</keyword>
<gene>
    <name evidence="2" type="ORF">DCO56_17355</name>
</gene>
<evidence type="ECO:0000313" key="3">
    <source>
        <dbReference type="Proteomes" id="UP000250831"/>
    </source>
</evidence>
<name>A0A363NS69_9SPHI</name>
<evidence type="ECO:0000256" key="1">
    <source>
        <dbReference type="SAM" id="Phobius"/>
    </source>
</evidence>
<organism evidence="2 3">
    <name type="scientific">Sphingobacterium athyrii</name>
    <dbReference type="NCBI Taxonomy" id="2152717"/>
    <lineage>
        <taxon>Bacteria</taxon>
        <taxon>Pseudomonadati</taxon>
        <taxon>Bacteroidota</taxon>
        <taxon>Sphingobacteriia</taxon>
        <taxon>Sphingobacteriales</taxon>
        <taxon>Sphingobacteriaceae</taxon>
        <taxon>Sphingobacterium</taxon>
    </lineage>
</organism>
<feature type="transmembrane region" description="Helical" evidence="1">
    <location>
        <begin position="31"/>
        <end position="48"/>
    </location>
</feature>
<dbReference type="Proteomes" id="UP000250831">
    <property type="component" value="Unassembled WGS sequence"/>
</dbReference>
<comment type="caution">
    <text evidence="2">The sequence shown here is derived from an EMBL/GenBank/DDBJ whole genome shotgun (WGS) entry which is preliminary data.</text>
</comment>
<reference evidence="2 3" key="1">
    <citation type="submission" date="2018-04" db="EMBL/GenBank/DDBJ databases">
        <title>Sphingobacterium sp. M46 Genome.</title>
        <authorList>
            <person name="Cheng J."/>
            <person name="Li Y."/>
        </authorList>
    </citation>
    <scope>NUCLEOTIDE SEQUENCE [LARGE SCALE GENOMIC DNA]</scope>
    <source>
        <strain evidence="2 3">M46</strain>
    </source>
</reference>
<dbReference type="EMBL" id="QCXX01000004">
    <property type="protein sequence ID" value="PUV23655.1"/>
    <property type="molecule type" value="Genomic_DNA"/>
</dbReference>
<keyword evidence="3" id="KW-1185">Reference proteome</keyword>
<accession>A0A363NS69</accession>
<feature type="transmembrane region" description="Helical" evidence="1">
    <location>
        <begin position="54"/>
        <end position="74"/>
    </location>
</feature>
<evidence type="ECO:0000313" key="2">
    <source>
        <dbReference type="EMBL" id="PUV23655.1"/>
    </source>
</evidence>